<evidence type="ECO:0000259" key="6">
    <source>
        <dbReference type="Pfam" id="PF02384"/>
    </source>
</evidence>
<dbReference type="GO" id="GO:0008170">
    <property type="term" value="F:N-methyltransferase activity"/>
    <property type="evidence" value="ECO:0007669"/>
    <property type="project" value="InterPro"/>
</dbReference>
<dbReference type="InterPro" id="IPR050953">
    <property type="entry name" value="N4_N6_ade-DNA_methylase"/>
</dbReference>
<protein>
    <recommendedName>
        <fullName evidence="1">site-specific DNA-methyltransferase (adenine-specific)</fullName>
        <ecNumber evidence="1">2.1.1.72</ecNumber>
    </recommendedName>
</protein>
<dbReference type="PROSITE" id="PS00092">
    <property type="entry name" value="N6_MTASE"/>
    <property type="match status" value="1"/>
</dbReference>
<dbReference type="Pfam" id="PF02384">
    <property type="entry name" value="N6_Mtase"/>
    <property type="match status" value="1"/>
</dbReference>
<dbReference type="PANTHER" id="PTHR33841:SF1">
    <property type="entry name" value="DNA METHYLTRANSFERASE A"/>
    <property type="match status" value="1"/>
</dbReference>
<dbReference type="CDD" id="cd02440">
    <property type="entry name" value="AdoMet_MTases"/>
    <property type="match status" value="1"/>
</dbReference>
<feature type="domain" description="DNA methylase adenine-specific" evidence="6">
    <location>
        <begin position="65"/>
        <end position="299"/>
    </location>
</feature>
<keyword evidence="3" id="KW-0808">Transferase</keyword>
<accession>A0A6J6I8P6</accession>
<dbReference type="EC" id="2.1.1.72" evidence="1"/>
<dbReference type="InterPro" id="IPR003356">
    <property type="entry name" value="DNA_methylase_A-5"/>
</dbReference>
<evidence type="ECO:0000256" key="3">
    <source>
        <dbReference type="ARBA" id="ARBA00022679"/>
    </source>
</evidence>
<dbReference type="GO" id="GO:0009007">
    <property type="term" value="F:site-specific DNA-methyltransferase (adenine-specific) activity"/>
    <property type="evidence" value="ECO:0007669"/>
    <property type="project" value="UniProtKB-EC"/>
</dbReference>
<proteinExistence type="predicted"/>
<dbReference type="InterPro" id="IPR029063">
    <property type="entry name" value="SAM-dependent_MTases_sf"/>
</dbReference>
<dbReference type="GO" id="GO:0009307">
    <property type="term" value="P:DNA restriction-modification system"/>
    <property type="evidence" value="ECO:0007669"/>
    <property type="project" value="UniProtKB-KW"/>
</dbReference>
<comment type="catalytic activity">
    <reaction evidence="5">
        <text>a 2'-deoxyadenosine in DNA + S-adenosyl-L-methionine = an N(6)-methyl-2'-deoxyadenosine in DNA + S-adenosyl-L-homocysteine + H(+)</text>
        <dbReference type="Rhea" id="RHEA:15197"/>
        <dbReference type="Rhea" id="RHEA-COMP:12418"/>
        <dbReference type="Rhea" id="RHEA-COMP:12419"/>
        <dbReference type="ChEBI" id="CHEBI:15378"/>
        <dbReference type="ChEBI" id="CHEBI:57856"/>
        <dbReference type="ChEBI" id="CHEBI:59789"/>
        <dbReference type="ChEBI" id="CHEBI:90615"/>
        <dbReference type="ChEBI" id="CHEBI:90616"/>
        <dbReference type="EC" id="2.1.1.72"/>
    </reaction>
</comment>
<evidence type="ECO:0000256" key="1">
    <source>
        <dbReference type="ARBA" id="ARBA00011900"/>
    </source>
</evidence>
<evidence type="ECO:0000256" key="4">
    <source>
        <dbReference type="ARBA" id="ARBA00022747"/>
    </source>
</evidence>
<dbReference type="SUPFAM" id="SSF53335">
    <property type="entry name" value="S-adenosyl-L-methionine-dependent methyltransferases"/>
    <property type="match status" value="1"/>
</dbReference>
<gene>
    <name evidence="7" type="ORF">UFOPK1835_01933</name>
</gene>
<dbReference type="EMBL" id="CAEZUP010000118">
    <property type="protein sequence ID" value="CAB4622872.1"/>
    <property type="molecule type" value="Genomic_DNA"/>
</dbReference>
<dbReference type="GO" id="GO:0032259">
    <property type="term" value="P:methylation"/>
    <property type="evidence" value="ECO:0007669"/>
    <property type="project" value="UniProtKB-KW"/>
</dbReference>
<name>A0A6J6I8P6_9ZZZZ</name>
<dbReference type="PANTHER" id="PTHR33841">
    <property type="entry name" value="DNA METHYLTRANSFERASE YEEA-RELATED"/>
    <property type="match status" value="1"/>
</dbReference>
<sequence length="605" mass="63626">MNPEGELRRSLGAAARAFASDRGLDVEVLSSLLPLLADGDSQDRPDGHGVSTLSGLGELHQSLLADGHRRQRGVHYTPDSVAGTLVDRALGGVDVELPLICDPSCGGGVFLLAAARLLRGNGIDPIDVIGALAGIDIDPIAVEVTRTVLTLWAADEGVGGDDLRTVVAALGESIVVGDALRDRWPRDTRLDVVIGNPPFGGQLASNTVRDAASKEAARVVMGKPGGYTDTAGLFVIRALDAVKPGGLVVLVQPASLLGARDAGTVRECVIERGELEELWLAGEQFFGAAVHVCAPVIRRKGIAAAEPDPVETPTIVSTGINRTIVAVIDAERFASIGSWGSAAAASVGVPLLDLADCERLSKWAQTTAGFRDEFYALVPFLSDSDPTKPVAAGYPRVITSGLIEAARHSWGIKSTRIAGTQFNAPVLDVEALRSWCAVPGNKSRIGPLIDLRCSPKLLVATQTRIVEVVVDGEGTNWPAVPVLSVHLHDEFDDDDHRWLVAAALMAPPACAWAAERAGGTALTPTALKLSARQLADLPMPANLDQWSIGARHLRRVATAVNAEEARVHLFEAGCALTAAHDLESADADAVLCWWAARAKCADLLD</sequence>
<dbReference type="GO" id="GO:0003677">
    <property type="term" value="F:DNA binding"/>
    <property type="evidence" value="ECO:0007669"/>
    <property type="project" value="InterPro"/>
</dbReference>
<keyword evidence="4" id="KW-0680">Restriction system</keyword>
<evidence type="ECO:0000256" key="5">
    <source>
        <dbReference type="ARBA" id="ARBA00047942"/>
    </source>
</evidence>
<evidence type="ECO:0000313" key="7">
    <source>
        <dbReference type="EMBL" id="CAB4622872.1"/>
    </source>
</evidence>
<reference evidence="7" key="1">
    <citation type="submission" date="2020-05" db="EMBL/GenBank/DDBJ databases">
        <authorList>
            <person name="Chiriac C."/>
            <person name="Salcher M."/>
            <person name="Ghai R."/>
            <person name="Kavagutti S V."/>
        </authorList>
    </citation>
    <scope>NUCLEOTIDE SEQUENCE</scope>
</reference>
<dbReference type="InterPro" id="IPR002052">
    <property type="entry name" value="DNA_methylase_N6_adenine_CS"/>
</dbReference>
<dbReference type="Gene3D" id="3.40.50.150">
    <property type="entry name" value="Vaccinia Virus protein VP39"/>
    <property type="match status" value="1"/>
</dbReference>
<dbReference type="AlphaFoldDB" id="A0A6J6I8P6"/>
<keyword evidence="2" id="KW-0489">Methyltransferase</keyword>
<dbReference type="PRINTS" id="PR00507">
    <property type="entry name" value="N12N6MTFRASE"/>
</dbReference>
<evidence type="ECO:0000256" key="2">
    <source>
        <dbReference type="ARBA" id="ARBA00022603"/>
    </source>
</evidence>
<organism evidence="7">
    <name type="scientific">freshwater metagenome</name>
    <dbReference type="NCBI Taxonomy" id="449393"/>
    <lineage>
        <taxon>unclassified sequences</taxon>
        <taxon>metagenomes</taxon>
        <taxon>ecological metagenomes</taxon>
    </lineage>
</organism>